<dbReference type="PANTHER" id="PTHR34183:SF1">
    <property type="entry name" value="ENDOLYTIC PEPTIDOGLYCAN TRANSGLYCOSYLASE RLPA"/>
    <property type="match status" value="1"/>
</dbReference>
<comment type="function">
    <text evidence="3">Lytic transglycosylase with a strong preference for naked glycan strands that lack stem peptides.</text>
</comment>
<dbReference type="InterPro" id="IPR034718">
    <property type="entry name" value="RlpA"/>
</dbReference>
<evidence type="ECO:0000256" key="3">
    <source>
        <dbReference type="HAMAP-Rule" id="MF_02071"/>
    </source>
</evidence>
<organism evidence="7">
    <name type="scientific">Ignavibacterium album</name>
    <dbReference type="NCBI Taxonomy" id="591197"/>
    <lineage>
        <taxon>Bacteria</taxon>
        <taxon>Pseudomonadati</taxon>
        <taxon>Ignavibacteriota</taxon>
        <taxon>Ignavibacteria</taxon>
        <taxon>Ignavibacteriales</taxon>
        <taxon>Ignavibacteriaceae</taxon>
        <taxon>Ignavibacterium</taxon>
    </lineage>
</organism>
<dbReference type="GO" id="GO:0000270">
    <property type="term" value="P:peptidoglycan metabolic process"/>
    <property type="evidence" value="ECO:0007669"/>
    <property type="project" value="UniProtKB-UniRule"/>
</dbReference>
<dbReference type="PROSITE" id="PS51257">
    <property type="entry name" value="PROKAR_LIPOPROTEIN"/>
    <property type="match status" value="1"/>
</dbReference>
<dbReference type="InterPro" id="IPR009009">
    <property type="entry name" value="RlpA-like_DPBB"/>
</dbReference>
<dbReference type="HAMAP" id="MF_02071">
    <property type="entry name" value="RlpA"/>
    <property type="match status" value="1"/>
</dbReference>
<keyword evidence="3" id="KW-0564">Palmitate</keyword>
<dbReference type="GO" id="GO:0005886">
    <property type="term" value="C:plasma membrane"/>
    <property type="evidence" value="ECO:0007669"/>
    <property type="project" value="UniProtKB-SubCell"/>
</dbReference>
<dbReference type="EC" id="4.2.2.-" evidence="3"/>
<proteinExistence type="inferred from homology"/>
<reference evidence="7" key="1">
    <citation type="journal article" date="2020" name="mSystems">
        <title>Genome- and Community-Level Interaction Insights into Carbon Utilization and Element Cycling Functions of Hydrothermarchaeota in Hydrothermal Sediment.</title>
        <authorList>
            <person name="Zhou Z."/>
            <person name="Liu Y."/>
            <person name="Xu W."/>
            <person name="Pan J."/>
            <person name="Luo Z.H."/>
            <person name="Li M."/>
        </authorList>
    </citation>
    <scope>NUCLEOTIDE SEQUENCE [LARGE SCALE GENOMIC DNA]</scope>
    <source>
        <strain evidence="7">SpSt-479</strain>
    </source>
</reference>
<comment type="similarity">
    <text evidence="3 4">Belongs to the RlpA family.</text>
</comment>
<keyword evidence="3" id="KW-0449">Lipoprotein</keyword>
<dbReference type="InterPro" id="IPR012997">
    <property type="entry name" value="RplA"/>
</dbReference>
<keyword evidence="2 3" id="KW-0961">Cell wall biogenesis/degradation</keyword>
<feature type="signal peptide" evidence="5">
    <location>
        <begin position="1"/>
        <end position="20"/>
    </location>
</feature>
<keyword evidence="3" id="KW-1003">Cell membrane</keyword>
<comment type="subcellular location">
    <subcellularLocation>
        <location evidence="3">Cell membrane</location>
        <topology evidence="3">Lipid-anchor</topology>
    </subcellularLocation>
</comment>
<evidence type="ECO:0000256" key="5">
    <source>
        <dbReference type="SAM" id="SignalP"/>
    </source>
</evidence>
<dbReference type="AlphaFoldDB" id="A0A7V2ZJ60"/>
<accession>A0A7V2ZJ60</accession>
<evidence type="ECO:0000256" key="2">
    <source>
        <dbReference type="ARBA" id="ARBA00023316"/>
    </source>
</evidence>
<dbReference type="GO" id="GO:0008932">
    <property type="term" value="F:lytic endotransglycosylase activity"/>
    <property type="evidence" value="ECO:0007669"/>
    <property type="project" value="UniProtKB-UniRule"/>
</dbReference>
<dbReference type="Gene3D" id="2.40.40.10">
    <property type="entry name" value="RlpA-like domain"/>
    <property type="match status" value="1"/>
</dbReference>
<evidence type="ECO:0000256" key="1">
    <source>
        <dbReference type="ARBA" id="ARBA00023239"/>
    </source>
</evidence>
<dbReference type="EMBL" id="DSUJ01000008">
    <property type="protein sequence ID" value="HFI90941.1"/>
    <property type="molecule type" value="Genomic_DNA"/>
</dbReference>
<feature type="domain" description="RlpA-like protein double-psi beta-barrel" evidence="6">
    <location>
        <begin position="48"/>
        <end position="136"/>
    </location>
</feature>
<keyword evidence="1 3" id="KW-0456">Lyase</keyword>
<dbReference type="PANTHER" id="PTHR34183">
    <property type="entry name" value="ENDOLYTIC PEPTIDOGLYCAN TRANSGLYCOSYLASE RLPA"/>
    <property type="match status" value="1"/>
</dbReference>
<dbReference type="NCBIfam" id="TIGR00413">
    <property type="entry name" value="rlpA"/>
    <property type="match status" value="1"/>
</dbReference>
<evidence type="ECO:0000313" key="7">
    <source>
        <dbReference type="EMBL" id="HFI90941.1"/>
    </source>
</evidence>
<evidence type="ECO:0000259" key="6">
    <source>
        <dbReference type="Pfam" id="PF03330"/>
    </source>
</evidence>
<dbReference type="SUPFAM" id="SSF50685">
    <property type="entry name" value="Barwin-like endoglucanases"/>
    <property type="match status" value="1"/>
</dbReference>
<dbReference type="InterPro" id="IPR036908">
    <property type="entry name" value="RlpA-like_sf"/>
</dbReference>
<keyword evidence="5" id="KW-0732">Signal</keyword>
<keyword evidence="3" id="KW-0472">Membrane</keyword>
<evidence type="ECO:0000256" key="4">
    <source>
        <dbReference type="RuleBase" id="RU003495"/>
    </source>
</evidence>
<dbReference type="CDD" id="cd22268">
    <property type="entry name" value="DPBB_RlpA-like"/>
    <property type="match status" value="1"/>
</dbReference>
<dbReference type="GO" id="GO:0071555">
    <property type="term" value="P:cell wall organization"/>
    <property type="evidence" value="ECO:0007669"/>
    <property type="project" value="UniProtKB-KW"/>
</dbReference>
<name>A0A7V2ZJ60_9BACT</name>
<sequence length="146" mass="16528">MNYLRSFIVLVLAIILSACASSKRFTSDEDNIDDFNLSDSKNLEFLEQGIASYYADEYHGKKTASGETYNMNEMTAAHPTLPFEVRLLVVNTKNNKSVIVRVNDRMPSFKGRIIDLSLAAAKKIDMIRDGTVEVKVYRIKMQKVPN</sequence>
<feature type="chain" id="PRO_5031651828" description="Probable endolytic peptidoglycan transglycosylase RlpA" evidence="5">
    <location>
        <begin position="21"/>
        <end position="146"/>
    </location>
</feature>
<dbReference type="Pfam" id="PF03330">
    <property type="entry name" value="DPBB_1"/>
    <property type="match status" value="1"/>
</dbReference>
<protein>
    <recommendedName>
        <fullName evidence="3">Probable endolytic peptidoglycan transglycosylase RlpA</fullName>
        <ecNumber evidence="3">4.2.2.-</ecNumber>
    </recommendedName>
</protein>
<gene>
    <name evidence="3" type="primary">rlpA</name>
    <name evidence="7" type="ORF">ENS31_05325</name>
</gene>
<comment type="caution">
    <text evidence="7">The sequence shown here is derived from an EMBL/GenBank/DDBJ whole genome shotgun (WGS) entry which is preliminary data.</text>
</comment>